<dbReference type="SUPFAM" id="SSF56112">
    <property type="entry name" value="Protein kinase-like (PK-like)"/>
    <property type="match status" value="1"/>
</dbReference>
<dbReference type="InterPro" id="IPR011009">
    <property type="entry name" value="Kinase-like_dom_sf"/>
</dbReference>
<dbReference type="OrthoDB" id="281727at2157"/>
<sequence>MTLDSDLVARVTDALAADAPPTATTELDGGHVGRVYRLDFDGRDPVVAKVGDTPLDVEAAMLDSLAAAGLPVPAVHHADADLLVLDYVEGTSDLTPAAERDLAARLAALHETTAPAFGFPYDTLSGPYRQPNPWTDSWVAFFRDQRLLPWADAARDAGLPAATAERIESVAADLDSLLVEPAAPRLVHGDVWGANLRVRDDRVVAFLDPACYYGHPEVELAYIDWFDAAGDAFFDAYDERRPIADGFFGARSPVYALFPLLEHVRVFGADYVPPVEAALDELGY</sequence>
<dbReference type="PANTHER" id="PTHR12149:SF8">
    <property type="entry name" value="PROTEIN-RIBULOSAMINE 3-KINASE"/>
    <property type="match status" value="1"/>
</dbReference>
<evidence type="ECO:0000313" key="1">
    <source>
        <dbReference type="EMBL" id="CQR50499.1"/>
    </source>
</evidence>
<accession>A0A0D6JRP6</accession>
<dbReference type="InterPro" id="IPR016477">
    <property type="entry name" value="Fructo-/Ketosamine-3-kinase"/>
</dbReference>
<dbReference type="EMBL" id="CSTE01000002">
    <property type="protein sequence ID" value="CQR50499.1"/>
    <property type="molecule type" value="Genomic_DNA"/>
</dbReference>
<protein>
    <submittedName>
        <fullName evidence="1">Fructosamine kinase</fullName>
    </submittedName>
</protein>
<keyword evidence="1" id="KW-0418">Kinase</keyword>
<name>A0A0D6JRP6_9EURY</name>
<dbReference type="GO" id="GO:0016301">
    <property type="term" value="F:kinase activity"/>
    <property type="evidence" value="ECO:0007669"/>
    <property type="project" value="UniProtKB-KW"/>
</dbReference>
<evidence type="ECO:0000313" key="2">
    <source>
        <dbReference type="Proteomes" id="UP000198902"/>
    </source>
</evidence>
<dbReference type="Pfam" id="PF03881">
    <property type="entry name" value="Fructosamin_kin"/>
    <property type="match status" value="1"/>
</dbReference>
<dbReference type="AlphaFoldDB" id="A0A0D6JRP6"/>
<organism evidence="1 2">
    <name type="scientific">Haloferax massiliensis</name>
    <dbReference type="NCBI Taxonomy" id="1476858"/>
    <lineage>
        <taxon>Archaea</taxon>
        <taxon>Methanobacteriati</taxon>
        <taxon>Methanobacteriota</taxon>
        <taxon>Stenosarchaea group</taxon>
        <taxon>Halobacteria</taxon>
        <taxon>Halobacteriales</taxon>
        <taxon>Haloferacaceae</taxon>
        <taxon>Haloferax</taxon>
    </lineage>
</organism>
<reference evidence="2" key="1">
    <citation type="submission" date="2015-03" db="EMBL/GenBank/DDBJ databases">
        <authorList>
            <person name="Urmite Genomes"/>
        </authorList>
    </citation>
    <scope>NUCLEOTIDE SEQUENCE [LARGE SCALE GENOMIC DNA]</scope>
    <source>
        <strain evidence="2">Arc-Hr</strain>
    </source>
</reference>
<gene>
    <name evidence="1" type="ORF">BN996_01981</name>
</gene>
<dbReference type="Gene3D" id="3.90.1200.10">
    <property type="match status" value="1"/>
</dbReference>
<dbReference type="PANTHER" id="PTHR12149">
    <property type="entry name" value="FRUCTOSAMINE 3 KINASE-RELATED PROTEIN"/>
    <property type="match status" value="1"/>
</dbReference>
<dbReference type="Gene3D" id="3.30.200.20">
    <property type="entry name" value="Phosphorylase Kinase, domain 1"/>
    <property type="match status" value="1"/>
</dbReference>
<dbReference type="PIRSF" id="PIRSF006221">
    <property type="entry name" value="Ketosamine-3-kinase"/>
    <property type="match status" value="1"/>
</dbReference>
<proteinExistence type="predicted"/>
<keyword evidence="2" id="KW-1185">Reference proteome</keyword>
<dbReference type="Proteomes" id="UP000198902">
    <property type="component" value="Unassembled WGS sequence"/>
</dbReference>
<dbReference type="RefSeq" id="WP_089778603.1">
    <property type="nucleotide sequence ID" value="NZ_CABLRR010000002.1"/>
</dbReference>
<keyword evidence="1" id="KW-0808">Transferase</keyword>